<keyword evidence="1" id="KW-0812">Transmembrane</keyword>
<feature type="transmembrane region" description="Helical" evidence="1">
    <location>
        <begin position="28"/>
        <end position="48"/>
    </location>
</feature>
<name>A0A6A5QQT9_AMPQU</name>
<proteinExistence type="predicted"/>
<keyword evidence="1" id="KW-0472">Membrane</keyword>
<sequence>MLTRLLTLRPCFTRRDTVAPKSNNPQTLAWLVSLLASILRITGSVLGVTPIIHRYRKAQVPGRPSSG</sequence>
<dbReference type="AlphaFoldDB" id="A0A6A5QQT9"/>
<accession>A0A6A5QQT9</accession>
<keyword evidence="1" id="KW-1133">Transmembrane helix</keyword>
<dbReference type="EMBL" id="ML979134">
    <property type="protein sequence ID" value="KAF1917732.1"/>
    <property type="molecule type" value="Genomic_DNA"/>
</dbReference>
<evidence type="ECO:0000256" key="1">
    <source>
        <dbReference type="SAM" id="Phobius"/>
    </source>
</evidence>
<evidence type="ECO:0000313" key="3">
    <source>
        <dbReference type="Proteomes" id="UP000800096"/>
    </source>
</evidence>
<evidence type="ECO:0000313" key="2">
    <source>
        <dbReference type="EMBL" id="KAF1917732.1"/>
    </source>
</evidence>
<dbReference type="Proteomes" id="UP000800096">
    <property type="component" value="Unassembled WGS sequence"/>
</dbReference>
<reference evidence="2" key="1">
    <citation type="journal article" date="2020" name="Stud. Mycol.">
        <title>101 Dothideomycetes genomes: a test case for predicting lifestyles and emergence of pathogens.</title>
        <authorList>
            <person name="Haridas S."/>
            <person name="Albert R."/>
            <person name="Binder M."/>
            <person name="Bloem J."/>
            <person name="Labutti K."/>
            <person name="Salamov A."/>
            <person name="Andreopoulos B."/>
            <person name="Baker S."/>
            <person name="Barry K."/>
            <person name="Bills G."/>
            <person name="Bluhm B."/>
            <person name="Cannon C."/>
            <person name="Castanera R."/>
            <person name="Culley D."/>
            <person name="Daum C."/>
            <person name="Ezra D."/>
            <person name="Gonzalez J."/>
            <person name="Henrissat B."/>
            <person name="Kuo A."/>
            <person name="Liang C."/>
            <person name="Lipzen A."/>
            <person name="Lutzoni F."/>
            <person name="Magnuson J."/>
            <person name="Mondo S."/>
            <person name="Nolan M."/>
            <person name="Ohm R."/>
            <person name="Pangilinan J."/>
            <person name="Park H.-J."/>
            <person name="Ramirez L."/>
            <person name="Alfaro M."/>
            <person name="Sun H."/>
            <person name="Tritt A."/>
            <person name="Yoshinaga Y."/>
            <person name="Zwiers L.-H."/>
            <person name="Turgeon B."/>
            <person name="Goodwin S."/>
            <person name="Spatafora J."/>
            <person name="Crous P."/>
            <person name="Grigoriev I."/>
        </authorList>
    </citation>
    <scope>NUCLEOTIDE SEQUENCE</scope>
    <source>
        <strain evidence="2">HMLAC05119</strain>
    </source>
</reference>
<organism evidence="2 3">
    <name type="scientific">Ampelomyces quisqualis</name>
    <name type="common">Powdery mildew agent</name>
    <dbReference type="NCBI Taxonomy" id="50730"/>
    <lineage>
        <taxon>Eukaryota</taxon>
        <taxon>Fungi</taxon>
        <taxon>Dikarya</taxon>
        <taxon>Ascomycota</taxon>
        <taxon>Pezizomycotina</taxon>
        <taxon>Dothideomycetes</taxon>
        <taxon>Pleosporomycetidae</taxon>
        <taxon>Pleosporales</taxon>
        <taxon>Pleosporineae</taxon>
        <taxon>Phaeosphaeriaceae</taxon>
        <taxon>Ampelomyces</taxon>
    </lineage>
</organism>
<protein>
    <submittedName>
        <fullName evidence="2">Uncharacterized protein</fullName>
    </submittedName>
</protein>
<keyword evidence="3" id="KW-1185">Reference proteome</keyword>
<gene>
    <name evidence="2" type="ORF">BDU57DRAFT_514138</name>
</gene>